<dbReference type="GO" id="GO:0016567">
    <property type="term" value="P:protein ubiquitination"/>
    <property type="evidence" value="ECO:0007669"/>
    <property type="project" value="UniProtKB-UniPathway"/>
</dbReference>
<evidence type="ECO:0000256" key="6">
    <source>
        <dbReference type="ARBA" id="ARBA00022679"/>
    </source>
</evidence>
<evidence type="ECO:0000256" key="17">
    <source>
        <dbReference type="SAM" id="Phobius"/>
    </source>
</evidence>
<evidence type="ECO:0000256" key="14">
    <source>
        <dbReference type="ARBA" id="ARBA00023136"/>
    </source>
</evidence>
<dbReference type="OrthoDB" id="7759664at2759"/>
<comment type="similarity">
    <text evidence="4">Belongs to the HRD1 family.</text>
</comment>
<dbReference type="UniPathway" id="UPA00143"/>
<dbReference type="InterPro" id="IPR001841">
    <property type="entry name" value="Znf_RING"/>
</dbReference>
<dbReference type="AlphaFoldDB" id="C5FX69"/>
<evidence type="ECO:0000256" key="3">
    <source>
        <dbReference type="ARBA" id="ARBA00004906"/>
    </source>
</evidence>
<organism evidence="19 20">
    <name type="scientific">Arthroderma otae (strain ATCC MYA-4605 / CBS 113480)</name>
    <name type="common">Microsporum canis</name>
    <dbReference type="NCBI Taxonomy" id="554155"/>
    <lineage>
        <taxon>Eukaryota</taxon>
        <taxon>Fungi</taxon>
        <taxon>Dikarya</taxon>
        <taxon>Ascomycota</taxon>
        <taxon>Pezizomycotina</taxon>
        <taxon>Eurotiomycetes</taxon>
        <taxon>Eurotiomycetidae</taxon>
        <taxon>Onygenales</taxon>
        <taxon>Arthrodermataceae</taxon>
        <taxon>Microsporum</taxon>
    </lineage>
</organism>
<evidence type="ECO:0000256" key="4">
    <source>
        <dbReference type="ARBA" id="ARBA00010089"/>
    </source>
</evidence>
<dbReference type="GO" id="GO:0036503">
    <property type="term" value="P:ERAD pathway"/>
    <property type="evidence" value="ECO:0007669"/>
    <property type="project" value="TreeGrafter"/>
</dbReference>
<dbReference type="eggNOG" id="KOG0802">
    <property type="taxonomic scope" value="Eukaryota"/>
</dbReference>
<dbReference type="InterPro" id="IPR058051">
    <property type="entry name" value="Znf_RING_synoviolin"/>
</dbReference>
<dbReference type="InterPro" id="IPR013083">
    <property type="entry name" value="Znf_RING/FYVE/PHD"/>
</dbReference>
<dbReference type="HOGENOM" id="CLU_009169_1_1_1"/>
<evidence type="ECO:0000256" key="5">
    <source>
        <dbReference type="ARBA" id="ARBA00012483"/>
    </source>
</evidence>
<dbReference type="OMA" id="HILHFAC"/>
<dbReference type="GO" id="GO:0061630">
    <property type="term" value="F:ubiquitin protein ligase activity"/>
    <property type="evidence" value="ECO:0007669"/>
    <property type="project" value="UniProtKB-EC"/>
</dbReference>
<evidence type="ECO:0000256" key="12">
    <source>
        <dbReference type="ARBA" id="ARBA00022833"/>
    </source>
</evidence>
<evidence type="ECO:0000256" key="2">
    <source>
        <dbReference type="ARBA" id="ARBA00004477"/>
    </source>
</evidence>
<dbReference type="VEuPathDB" id="FungiDB:MCYG_07728"/>
<dbReference type="GO" id="GO:0005789">
    <property type="term" value="C:endoplasmic reticulum membrane"/>
    <property type="evidence" value="ECO:0007669"/>
    <property type="project" value="UniProtKB-SubCell"/>
</dbReference>
<dbReference type="PANTHER" id="PTHR22763">
    <property type="entry name" value="RING ZINC FINGER PROTEIN"/>
    <property type="match status" value="1"/>
</dbReference>
<keyword evidence="11" id="KW-0256">Endoplasmic reticulum</keyword>
<dbReference type="GO" id="GO:0008270">
    <property type="term" value="F:zinc ion binding"/>
    <property type="evidence" value="ECO:0007669"/>
    <property type="project" value="UniProtKB-KW"/>
</dbReference>
<feature type="compositionally biased region" description="Low complexity" evidence="16">
    <location>
        <begin position="528"/>
        <end position="543"/>
    </location>
</feature>
<feature type="compositionally biased region" description="Gly residues" evidence="16">
    <location>
        <begin position="374"/>
        <end position="385"/>
    </location>
</feature>
<keyword evidence="13 17" id="KW-1133">Transmembrane helix</keyword>
<dbReference type="PANTHER" id="PTHR22763:SF184">
    <property type="entry name" value="E3 UBIQUITIN-PROTEIN LIGASE SYNOVIOLIN"/>
    <property type="match status" value="1"/>
</dbReference>
<dbReference type="InterPro" id="IPR050731">
    <property type="entry name" value="HRD1_E3_ubiq-ligases"/>
</dbReference>
<dbReference type="GO" id="GO:0043161">
    <property type="term" value="P:proteasome-mediated ubiquitin-dependent protein catabolic process"/>
    <property type="evidence" value="ECO:0007669"/>
    <property type="project" value="TreeGrafter"/>
</dbReference>
<feature type="region of interest" description="Disordered" evidence="16">
    <location>
        <begin position="526"/>
        <end position="560"/>
    </location>
</feature>
<dbReference type="Pfam" id="PF13639">
    <property type="entry name" value="zf-RING_2"/>
    <property type="match status" value="1"/>
</dbReference>
<dbReference type="EMBL" id="DS995707">
    <property type="protein sequence ID" value="EEQ34909.1"/>
    <property type="molecule type" value="Genomic_DNA"/>
</dbReference>
<dbReference type="GeneID" id="9228069"/>
<dbReference type="CDD" id="cd16479">
    <property type="entry name" value="RING-H2_synoviolin"/>
    <property type="match status" value="1"/>
</dbReference>
<evidence type="ECO:0000256" key="10">
    <source>
        <dbReference type="ARBA" id="ARBA00022786"/>
    </source>
</evidence>
<evidence type="ECO:0000256" key="9">
    <source>
        <dbReference type="ARBA" id="ARBA00022771"/>
    </source>
</evidence>
<feature type="region of interest" description="Disordered" evidence="16">
    <location>
        <begin position="358"/>
        <end position="397"/>
    </location>
</feature>
<dbReference type="RefSeq" id="XP_002843945.1">
    <property type="nucleotide sequence ID" value="XM_002843899.1"/>
</dbReference>
<dbReference type="InterPro" id="IPR057992">
    <property type="entry name" value="TPR_SYVN1_N"/>
</dbReference>
<proteinExistence type="inferred from homology"/>
<feature type="compositionally biased region" description="Polar residues" evidence="16">
    <location>
        <begin position="681"/>
        <end position="728"/>
    </location>
</feature>
<dbReference type="Gene3D" id="3.30.40.10">
    <property type="entry name" value="Zinc/RING finger domain, C3HC4 (zinc finger)"/>
    <property type="match status" value="1"/>
</dbReference>
<feature type="compositionally biased region" description="Acidic residues" evidence="16">
    <location>
        <begin position="750"/>
        <end position="776"/>
    </location>
</feature>
<dbReference type="SMART" id="SM00184">
    <property type="entry name" value="RING"/>
    <property type="match status" value="1"/>
</dbReference>
<dbReference type="Proteomes" id="UP000002035">
    <property type="component" value="Unassembled WGS sequence"/>
</dbReference>
<feature type="domain" description="RING-type" evidence="18">
    <location>
        <begin position="292"/>
        <end position="355"/>
    </location>
</feature>
<protein>
    <recommendedName>
        <fullName evidence="5">RING-type E3 ubiquitin transferase</fullName>
        <ecNumber evidence="5">2.3.2.27</ecNumber>
    </recommendedName>
</protein>
<evidence type="ECO:0000256" key="16">
    <source>
        <dbReference type="SAM" id="MobiDB-lite"/>
    </source>
</evidence>
<feature type="compositionally biased region" description="Low complexity" evidence="16">
    <location>
        <begin position="434"/>
        <end position="452"/>
    </location>
</feature>
<evidence type="ECO:0000256" key="13">
    <source>
        <dbReference type="ARBA" id="ARBA00022989"/>
    </source>
</evidence>
<feature type="region of interest" description="Disordered" evidence="16">
    <location>
        <begin position="625"/>
        <end position="802"/>
    </location>
</feature>
<feature type="region of interest" description="Disordered" evidence="16">
    <location>
        <begin position="423"/>
        <end position="454"/>
    </location>
</feature>
<dbReference type="EC" id="2.3.2.27" evidence="5"/>
<comment type="pathway">
    <text evidence="3">Protein modification; protein ubiquitination.</text>
</comment>
<evidence type="ECO:0000259" key="18">
    <source>
        <dbReference type="PROSITE" id="PS50089"/>
    </source>
</evidence>
<keyword evidence="14 17" id="KW-0472">Membrane</keyword>
<evidence type="ECO:0000313" key="19">
    <source>
        <dbReference type="EMBL" id="EEQ34909.1"/>
    </source>
</evidence>
<dbReference type="STRING" id="554155.C5FX69"/>
<name>C5FX69_ARTOC</name>
<comment type="subcellular location">
    <subcellularLocation>
        <location evidence="2">Endoplasmic reticulum membrane</location>
        <topology evidence="2">Multi-pass membrane protein</topology>
    </subcellularLocation>
</comment>
<dbReference type="Pfam" id="PF25563">
    <property type="entry name" value="TPR_SYVN1_N"/>
    <property type="match status" value="1"/>
</dbReference>
<feature type="compositionally biased region" description="Low complexity" evidence="16">
    <location>
        <begin position="625"/>
        <end position="676"/>
    </location>
</feature>
<reference evidence="20" key="1">
    <citation type="journal article" date="2012" name="MBio">
        <title>Comparative genome analysis of Trichophyton rubrum and related dermatophytes reveals candidate genes involved in infection.</title>
        <authorList>
            <person name="Martinez D.A."/>
            <person name="Oliver B.G."/>
            <person name="Graeser Y."/>
            <person name="Goldberg J.M."/>
            <person name="Li W."/>
            <person name="Martinez-Rossi N.M."/>
            <person name="Monod M."/>
            <person name="Shelest E."/>
            <person name="Barton R.C."/>
            <person name="Birch E."/>
            <person name="Brakhage A.A."/>
            <person name="Chen Z."/>
            <person name="Gurr S.J."/>
            <person name="Heiman D."/>
            <person name="Heitman J."/>
            <person name="Kosti I."/>
            <person name="Rossi A."/>
            <person name="Saif S."/>
            <person name="Samalova M."/>
            <person name="Saunders C.W."/>
            <person name="Shea T."/>
            <person name="Summerbell R.C."/>
            <person name="Xu J."/>
            <person name="Young S."/>
            <person name="Zeng Q."/>
            <person name="Birren B.W."/>
            <person name="Cuomo C.A."/>
            <person name="White T.C."/>
        </authorList>
    </citation>
    <scope>NUCLEOTIDE SEQUENCE [LARGE SCALE GENOMIC DNA]</scope>
    <source>
        <strain evidence="20">ATCC MYA-4605 / CBS 113480</strain>
    </source>
</reference>
<keyword evidence="6" id="KW-0808">Transferase</keyword>
<evidence type="ECO:0000256" key="15">
    <source>
        <dbReference type="PROSITE-ProRule" id="PRU00175"/>
    </source>
</evidence>
<comment type="catalytic activity">
    <reaction evidence="1">
        <text>S-ubiquitinyl-[E2 ubiquitin-conjugating enzyme]-L-cysteine + [acceptor protein]-L-lysine = [E2 ubiquitin-conjugating enzyme]-L-cysteine + N(6)-ubiquitinyl-[acceptor protein]-L-lysine.</text>
        <dbReference type="EC" id="2.3.2.27"/>
    </reaction>
</comment>
<evidence type="ECO:0000256" key="8">
    <source>
        <dbReference type="ARBA" id="ARBA00022723"/>
    </source>
</evidence>
<sequence length="802" mass="87854">MSGYALFGLQRLLYGPLRQIETEQLYEKAWFAVTETCLAMTIFRGELGAWFMVMFVCLLAGKVWGWIGEGRVEILEQQPPANPRLFHTRLAVSLIISVLFNSQMLEYAIKTVLRQARPDMMVMFGFEFAVLTILSTSTMARYTLSLAEIYITRRQKQAKLAERRAEIRAEREEMIRRQAASGLATPNADNLPSEDDIDEMELDVSGWEEKGRWVFYLDLITDFLKLVVYLSFFAILFRFYGLPIHILRDVVVTMRSFAKRIIDFIRYRNATRDMNQRYPDATAEEIEREDVCIICREEMQPWVPVPAANDGAAPTRPSRPIPERLRAKKLPCGHLLHFSCLRSWLERQQNCPTCRQPVTTATRGNARPFTGRGAAAGGQRGGDQPQGGNDAAAGDGDNRGRMWFLNFGPIRIGFGAGRGDMLQNIDMGQGQGQGAQAPGANQNQNPPAGQAPRTGFGFGIGRPATHTHGTMSSPTTEFNHRDVQQVIHQLEHQVSQEINNLTNTADQLQIIRALHSELTRLRGVQGNTSTSQGAAGSGSSTTQAPPPLTARTFPPGTSPITTITQRYIASNPQFNAIPSGDSRLPEGLTIPPGWTLVPMQRLQQAGQTADHHNTTAVNVGANAATASSPLSSSPPASTSTFSFLNPHPTTPTTSQPTTQNQESGNSSTSGARSSSSPDFMRTSTTHQSSPTIPTAQGISANTANSTSSPGILRQQEGQGSSSRGTSLFQEAPEENGSLFNNPETPKLPEEEGDDDDEDEDSEEDDDEEDENEENDGPDSSISDSSTKGKGRAVTVEDEVDSE</sequence>
<keyword evidence="10" id="KW-0833">Ubl conjugation pathway</keyword>
<feature type="transmembrane region" description="Helical" evidence="17">
    <location>
        <begin position="87"/>
        <end position="109"/>
    </location>
</feature>
<keyword evidence="9 15" id="KW-0863">Zinc-finger</keyword>
<feature type="compositionally biased region" description="Low complexity" evidence="16">
    <location>
        <begin position="386"/>
        <end position="395"/>
    </location>
</feature>
<feature type="transmembrane region" description="Helical" evidence="17">
    <location>
        <begin position="121"/>
        <end position="140"/>
    </location>
</feature>
<keyword evidence="20" id="KW-1185">Reference proteome</keyword>
<keyword evidence="7 17" id="KW-0812">Transmembrane</keyword>
<feature type="transmembrane region" description="Helical" evidence="17">
    <location>
        <begin position="47"/>
        <end position="67"/>
    </location>
</feature>
<dbReference type="SUPFAM" id="SSF57850">
    <property type="entry name" value="RING/U-box"/>
    <property type="match status" value="1"/>
</dbReference>
<evidence type="ECO:0000256" key="11">
    <source>
        <dbReference type="ARBA" id="ARBA00022824"/>
    </source>
</evidence>
<evidence type="ECO:0000313" key="20">
    <source>
        <dbReference type="Proteomes" id="UP000002035"/>
    </source>
</evidence>
<keyword evidence="12" id="KW-0862">Zinc</keyword>
<dbReference type="PROSITE" id="PS50089">
    <property type="entry name" value="ZF_RING_2"/>
    <property type="match status" value="1"/>
</dbReference>
<feature type="transmembrane region" description="Helical" evidence="17">
    <location>
        <begin position="226"/>
        <end position="247"/>
    </location>
</feature>
<evidence type="ECO:0000256" key="7">
    <source>
        <dbReference type="ARBA" id="ARBA00022692"/>
    </source>
</evidence>
<gene>
    <name evidence="19" type="ORF">MCYG_07728</name>
</gene>
<evidence type="ECO:0000256" key="1">
    <source>
        <dbReference type="ARBA" id="ARBA00000900"/>
    </source>
</evidence>
<accession>C5FX69</accession>
<keyword evidence="8" id="KW-0479">Metal-binding</keyword>